<dbReference type="InterPro" id="IPR006176">
    <property type="entry name" value="3-OHacyl-CoA_DH_NAD-bd"/>
</dbReference>
<dbReference type="Gene3D" id="3.40.50.720">
    <property type="entry name" value="NAD(P)-binding Rossmann-like Domain"/>
    <property type="match status" value="1"/>
</dbReference>
<keyword evidence="6" id="KW-1185">Reference proteome</keyword>
<dbReference type="GO" id="GO:0050104">
    <property type="term" value="F:L-gulonate 3-dehydrogenase activity"/>
    <property type="evidence" value="ECO:0007669"/>
    <property type="project" value="TreeGrafter"/>
</dbReference>
<dbReference type="OrthoDB" id="2021159at2759"/>
<dbReference type="PROSITE" id="PS00067">
    <property type="entry name" value="3HCDH"/>
    <property type="match status" value="1"/>
</dbReference>
<comment type="similarity">
    <text evidence="1">Belongs to the 3-hydroxyacyl-CoA dehydrogenase family.</text>
</comment>
<organism evidence="5 6">
    <name type="scientific">Rhizodiscina lignyota</name>
    <dbReference type="NCBI Taxonomy" id="1504668"/>
    <lineage>
        <taxon>Eukaryota</taxon>
        <taxon>Fungi</taxon>
        <taxon>Dikarya</taxon>
        <taxon>Ascomycota</taxon>
        <taxon>Pezizomycotina</taxon>
        <taxon>Dothideomycetes</taxon>
        <taxon>Pleosporomycetidae</taxon>
        <taxon>Aulographales</taxon>
        <taxon>Rhizodiscinaceae</taxon>
        <taxon>Rhizodiscina</taxon>
    </lineage>
</organism>
<reference evidence="5" key="1">
    <citation type="journal article" date="2020" name="Stud. Mycol.">
        <title>101 Dothideomycetes genomes: a test case for predicting lifestyles and emergence of pathogens.</title>
        <authorList>
            <person name="Haridas S."/>
            <person name="Albert R."/>
            <person name="Binder M."/>
            <person name="Bloem J."/>
            <person name="Labutti K."/>
            <person name="Salamov A."/>
            <person name="Andreopoulos B."/>
            <person name="Baker S."/>
            <person name="Barry K."/>
            <person name="Bills G."/>
            <person name="Bluhm B."/>
            <person name="Cannon C."/>
            <person name="Castanera R."/>
            <person name="Culley D."/>
            <person name="Daum C."/>
            <person name="Ezra D."/>
            <person name="Gonzalez J."/>
            <person name="Henrissat B."/>
            <person name="Kuo A."/>
            <person name="Liang C."/>
            <person name="Lipzen A."/>
            <person name="Lutzoni F."/>
            <person name="Magnuson J."/>
            <person name="Mondo S."/>
            <person name="Nolan M."/>
            <person name="Ohm R."/>
            <person name="Pangilinan J."/>
            <person name="Park H.-J."/>
            <person name="Ramirez L."/>
            <person name="Alfaro M."/>
            <person name="Sun H."/>
            <person name="Tritt A."/>
            <person name="Yoshinaga Y."/>
            <person name="Zwiers L.-H."/>
            <person name="Turgeon B."/>
            <person name="Goodwin S."/>
            <person name="Spatafora J."/>
            <person name="Crous P."/>
            <person name="Grigoriev I."/>
        </authorList>
    </citation>
    <scope>NUCLEOTIDE SEQUENCE</scope>
    <source>
        <strain evidence="5">CBS 133067</strain>
    </source>
</reference>
<dbReference type="SUPFAM" id="SSF51735">
    <property type="entry name" value="NAD(P)-binding Rossmann-fold domains"/>
    <property type="match status" value="1"/>
</dbReference>
<keyword evidence="2" id="KW-0560">Oxidoreductase</keyword>
<gene>
    <name evidence="5" type="ORF">NA57DRAFT_33789</name>
</gene>
<dbReference type="PANTHER" id="PTHR48075">
    <property type="entry name" value="3-HYDROXYACYL-COA DEHYDROGENASE FAMILY PROTEIN"/>
    <property type="match status" value="1"/>
</dbReference>
<dbReference type="SUPFAM" id="SSF48179">
    <property type="entry name" value="6-phosphogluconate dehydrogenase C-terminal domain-like"/>
    <property type="match status" value="1"/>
</dbReference>
<comment type="caution">
    <text evidence="5">The sequence shown here is derived from an EMBL/GenBank/DDBJ whole genome shotgun (WGS) entry which is preliminary data.</text>
</comment>
<dbReference type="InterPro" id="IPR008927">
    <property type="entry name" value="6-PGluconate_DH-like_C_sf"/>
</dbReference>
<dbReference type="PANTHER" id="PTHR48075:SF1">
    <property type="entry name" value="LAMBDA-CRYSTALLIN HOMOLOG"/>
    <property type="match status" value="1"/>
</dbReference>
<feature type="domain" description="3-hydroxyacyl-CoA dehydrogenase C-terminal" evidence="3">
    <location>
        <begin position="189"/>
        <end position="255"/>
    </location>
</feature>
<dbReference type="InterPro" id="IPR036291">
    <property type="entry name" value="NAD(P)-bd_dom_sf"/>
</dbReference>
<dbReference type="GO" id="GO:0070403">
    <property type="term" value="F:NAD+ binding"/>
    <property type="evidence" value="ECO:0007669"/>
    <property type="project" value="InterPro"/>
</dbReference>
<evidence type="ECO:0000259" key="3">
    <source>
        <dbReference type="Pfam" id="PF00725"/>
    </source>
</evidence>
<protein>
    <recommendedName>
        <fullName evidence="7">3-hydroxyacyl-CoA dehydrogenase</fullName>
    </recommendedName>
</protein>
<dbReference type="Pfam" id="PF00725">
    <property type="entry name" value="3HCDH"/>
    <property type="match status" value="1"/>
</dbReference>
<evidence type="ECO:0000313" key="6">
    <source>
        <dbReference type="Proteomes" id="UP000799772"/>
    </source>
</evidence>
<dbReference type="Proteomes" id="UP000799772">
    <property type="component" value="Unassembled WGS sequence"/>
</dbReference>
<evidence type="ECO:0000259" key="4">
    <source>
        <dbReference type="Pfam" id="PF02737"/>
    </source>
</evidence>
<feature type="domain" description="3-hydroxyacyl-CoA dehydrogenase NAD binding" evidence="4">
    <location>
        <begin position="14"/>
        <end position="185"/>
    </location>
</feature>
<dbReference type="InterPro" id="IPR006108">
    <property type="entry name" value="3HC_DH_C"/>
</dbReference>
<evidence type="ECO:0008006" key="7">
    <source>
        <dbReference type="Google" id="ProtNLM"/>
    </source>
</evidence>
<dbReference type="InterPro" id="IPR013328">
    <property type="entry name" value="6PGD_dom2"/>
</dbReference>
<evidence type="ECO:0000256" key="2">
    <source>
        <dbReference type="ARBA" id="ARBA00023002"/>
    </source>
</evidence>
<dbReference type="InterPro" id="IPR006180">
    <property type="entry name" value="3-OHacyl-CoA_DH_CS"/>
</dbReference>
<proteinExistence type="inferred from homology"/>
<accession>A0A9P4IPK5</accession>
<dbReference type="EMBL" id="ML978123">
    <property type="protein sequence ID" value="KAF2101926.1"/>
    <property type="molecule type" value="Genomic_DNA"/>
</dbReference>
<dbReference type="Gene3D" id="1.10.1040.10">
    <property type="entry name" value="N-(1-d-carboxylethyl)-l-norvaline Dehydrogenase, domain 2"/>
    <property type="match status" value="1"/>
</dbReference>
<dbReference type="GO" id="GO:0006631">
    <property type="term" value="P:fatty acid metabolic process"/>
    <property type="evidence" value="ECO:0007669"/>
    <property type="project" value="InterPro"/>
</dbReference>
<dbReference type="AlphaFoldDB" id="A0A9P4IPK5"/>
<evidence type="ECO:0000256" key="1">
    <source>
        <dbReference type="ARBA" id="ARBA00009463"/>
    </source>
</evidence>
<dbReference type="Pfam" id="PF02737">
    <property type="entry name" value="3HCDH_N"/>
    <property type="match status" value="1"/>
</dbReference>
<name>A0A9P4IPK5_9PEZI</name>
<sequence>MSSSIIKLASSPRITLVGAGTIGLSFAGFHLRHLRAPEDLTILDTRPDLREYVKTNLPKYLDASQHHLVSRVNISDSLQDAVKDADIVEEQGPENLPFKESIWPKIEEAAPKHALLWSSTSGIPASQQSAKMQDKTRLLVVHPYNPPHIIPLLEVVPSPSTSKDVISQTLTFWKARGREPIVMKKECIGFVSNRLAFALLREGIHLVKEGVLTVEEVDRLVETSMGPRWAVWGPFKSYHAGGGPGGLEGFFKNIGGTVQGCWDDAGRENVGDGWERDIFCQAQESYGVVDTAQRDEKTRKILEITRK</sequence>
<evidence type="ECO:0000313" key="5">
    <source>
        <dbReference type="EMBL" id="KAF2101926.1"/>
    </source>
</evidence>